<name>A0A8W7P1C8_ANOCL</name>
<dbReference type="Proteomes" id="UP000075882">
    <property type="component" value="Unassembled WGS sequence"/>
</dbReference>
<dbReference type="EnsemblMetazoa" id="ACOM023065-RA">
    <property type="protein sequence ID" value="ACOM023065-PA.1"/>
    <property type="gene ID" value="ACOM023065"/>
</dbReference>
<sequence>MCADQIEQTGLGVAVARTKTKTLSKLYALHHSVLGFAPHATGARRSRGQILRQKSSDQRHQIVAVFHAGNVVHTTPGVLRLAGRHHECARWRQFKIRPCDECVTKQSTYRLHYKPNRQCGISLGNSIFRPEATPLYSAL</sequence>
<dbReference type="AlphaFoldDB" id="A0A8W7P1C8"/>
<evidence type="ECO:0000313" key="1">
    <source>
        <dbReference type="EnsemblMetazoa" id="ACOM023065-PA.1"/>
    </source>
</evidence>
<proteinExistence type="predicted"/>
<reference evidence="1" key="1">
    <citation type="submission" date="2022-08" db="UniProtKB">
        <authorList>
            <consortium name="EnsemblMetazoa"/>
        </authorList>
    </citation>
    <scope>IDENTIFICATION</scope>
</reference>
<accession>A0A8W7P1C8</accession>
<organism evidence="1">
    <name type="scientific">Anopheles coluzzii</name>
    <name type="common">African malaria mosquito</name>
    <dbReference type="NCBI Taxonomy" id="1518534"/>
    <lineage>
        <taxon>Eukaryota</taxon>
        <taxon>Metazoa</taxon>
        <taxon>Ecdysozoa</taxon>
        <taxon>Arthropoda</taxon>
        <taxon>Hexapoda</taxon>
        <taxon>Insecta</taxon>
        <taxon>Pterygota</taxon>
        <taxon>Neoptera</taxon>
        <taxon>Endopterygota</taxon>
        <taxon>Diptera</taxon>
        <taxon>Nematocera</taxon>
        <taxon>Culicoidea</taxon>
        <taxon>Culicidae</taxon>
        <taxon>Anophelinae</taxon>
        <taxon>Anopheles</taxon>
    </lineage>
</organism>
<protein>
    <submittedName>
        <fullName evidence="1">Uncharacterized protein</fullName>
    </submittedName>
</protein>